<dbReference type="InterPro" id="IPR058706">
    <property type="entry name" value="zf-C2H2_AHC1-like"/>
</dbReference>
<evidence type="ECO:0000313" key="5">
    <source>
        <dbReference type="Proteomes" id="UP000009328"/>
    </source>
</evidence>
<feature type="compositionally biased region" description="Polar residues" evidence="1">
    <location>
        <begin position="27"/>
        <end position="36"/>
    </location>
</feature>
<feature type="region of interest" description="Disordered" evidence="1">
    <location>
        <begin position="330"/>
        <end position="358"/>
    </location>
</feature>
<dbReference type="HOGENOM" id="CLU_601592_0_0_1"/>
<dbReference type="FunCoup" id="K0KFP4">
    <property type="interactions" value="244"/>
</dbReference>
<dbReference type="Pfam" id="PF25909">
    <property type="entry name" value="zf-C2H2_AHC1"/>
    <property type="match status" value="1"/>
</dbReference>
<protein>
    <recommendedName>
        <fullName evidence="6">Protein AHC1</fullName>
    </recommendedName>
</protein>
<evidence type="ECO:0000313" key="4">
    <source>
        <dbReference type="EMBL" id="CCH43965.1"/>
    </source>
</evidence>
<evidence type="ECO:0000259" key="3">
    <source>
        <dbReference type="Pfam" id="PF25910"/>
    </source>
</evidence>
<feature type="domain" description="AHC1-like C2H2 zinc-finger" evidence="2">
    <location>
        <begin position="168"/>
        <end position="258"/>
    </location>
</feature>
<dbReference type="STRING" id="1206466.K0KFP4"/>
<name>K0KFP4_WICCF</name>
<feature type="region of interest" description="Disordered" evidence="1">
    <location>
        <begin position="415"/>
        <end position="455"/>
    </location>
</feature>
<evidence type="ECO:0008006" key="6">
    <source>
        <dbReference type="Google" id="ProtNLM"/>
    </source>
</evidence>
<sequence>MSQGEQHFIVDDNDDQNKHNIHLQIATPKSPNSDGFSPTEIRDDHQIDSLGHELKTNLSNQIDIEILLKHREYNLVNNEISKIQTQLDTMKKLHSDPSYVKYIENLIDLKKNTQKQYQSSINPYDQSEMITRRQSNYGIRKNYGDEYDNKPNIPHRTSYGGLRPVLDSNGNKICVHKRSDGVIVKVECPNCARCDFGSAQGFLNHARLSHQVEYKSQDHAALVCGSVLPDDEQDEIGLQSVKKLKELGLDPDNNLNPEILNNLNSDDLNAPQKKKLKRSLSISKPSLNSGYLEKLYNNNKNGNEGDQNFKDLYKDVTTRTELEFDIIDDDISTPPISQDSTIESSFKKGHNRRKSRGGLSAVKFEDQLISSNSIEYSHSRSPSKDEGISEYILEDSITSSNSVRFSEQNYTFGSDPIFGGGGLNGNDLTPAQRRRVPTIPNPLRTRSRSSRENSN</sequence>
<dbReference type="EMBL" id="CAIF01000097">
    <property type="protein sequence ID" value="CCH43965.1"/>
    <property type="molecule type" value="Genomic_DNA"/>
</dbReference>
<keyword evidence="5" id="KW-1185">Reference proteome</keyword>
<dbReference type="InterPro" id="IPR058707">
    <property type="entry name" value="AHC1_N"/>
</dbReference>
<feature type="region of interest" description="Disordered" evidence="1">
    <location>
        <begin position="23"/>
        <end position="42"/>
    </location>
</feature>
<feature type="compositionally biased region" description="Polar residues" evidence="1">
    <location>
        <begin position="334"/>
        <end position="344"/>
    </location>
</feature>
<evidence type="ECO:0000256" key="1">
    <source>
        <dbReference type="SAM" id="MobiDB-lite"/>
    </source>
</evidence>
<reference evidence="4 5" key="1">
    <citation type="journal article" date="2012" name="Eukaryot. Cell">
        <title>Draft genome sequence of Wickerhamomyces ciferrii NRRL Y-1031 F-60-10.</title>
        <authorList>
            <person name="Schneider J."/>
            <person name="Andrea H."/>
            <person name="Blom J."/>
            <person name="Jaenicke S."/>
            <person name="Ruckert C."/>
            <person name="Schorsch C."/>
            <person name="Szczepanowski R."/>
            <person name="Farwick M."/>
            <person name="Goesmann A."/>
            <person name="Puhler A."/>
            <person name="Schaffer S."/>
            <person name="Tauch A."/>
            <person name="Kohler T."/>
            <person name="Brinkrolf K."/>
        </authorList>
    </citation>
    <scope>NUCLEOTIDE SEQUENCE [LARGE SCALE GENOMIC DNA]</scope>
    <source>
        <strain evidence="5">ATCC 14091 / BCRC 22168 / CBS 111 / JCM 3599 / NBRC 0793 / NRRL Y-1031 F-60-10</strain>
    </source>
</reference>
<comment type="caution">
    <text evidence="4">The sequence shown here is derived from an EMBL/GenBank/DDBJ whole genome shotgun (WGS) entry which is preliminary data.</text>
</comment>
<gene>
    <name evidence="4" type="ORF">BN7_3520</name>
</gene>
<dbReference type="InParanoid" id="K0KFP4"/>
<feature type="compositionally biased region" description="Basic residues" evidence="1">
    <location>
        <begin position="347"/>
        <end position="356"/>
    </location>
</feature>
<dbReference type="Pfam" id="PF25910">
    <property type="entry name" value="AHC1_N"/>
    <property type="match status" value="1"/>
</dbReference>
<dbReference type="AlphaFoldDB" id="K0KFP4"/>
<evidence type="ECO:0000259" key="2">
    <source>
        <dbReference type="Pfam" id="PF25909"/>
    </source>
</evidence>
<feature type="domain" description="AHC1 N-terminal" evidence="3">
    <location>
        <begin position="54"/>
        <end position="115"/>
    </location>
</feature>
<accession>K0KFP4</accession>
<dbReference type="Proteomes" id="UP000009328">
    <property type="component" value="Unassembled WGS sequence"/>
</dbReference>
<dbReference type="eggNOG" id="ENOG502QWTP">
    <property type="taxonomic scope" value="Eukaryota"/>
</dbReference>
<proteinExistence type="predicted"/>
<organism evidence="4 5">
    <name type="scientific">Wickerhamomyces ciferrii (strain ATCC 14091 / BCRC 22168 / CBS 111 / JCM 3599 / NBRC 0793 / NRRL Y-1031 F-60-10)</name>
    <name type="common">Yeast</name>
    <name type="synonym">Pichia ciferrii</name>
    <dbReference type="NCBI Taxonomy" id="1206466"/>
    <lineage>
        <taxon>Eukaryota</taxon>
        <taxon>Fungi</taxon>
        <taxon>Dikarya</taxon>
        <taxon>Ascomycota</taxon>
        <taxon>Saccharomycotina</taxon>
        <taxon>Saccharomycetes</taxon>
        <taxon>Phaffomycetales</taxon>
        <taxon>Wickerhamomycetaceae</taxon>
        <taxon>Wickerhamomyces</taxon>
    </lineage>
</organism>